<dbReference type="AlphaFoldDB" id="D1AJC5"/>
<dbReference type="RefSeq" id="WP_012861407.1">
    <property type="nucleotide sequence ID" value="NC_013517.1"/>
</dbReference>
<gene>
    <name evidence="2" type="ordered locus">Sterm_1957</name>
</gene>
<evidence type="ECO:0000256" key="1">
    <source>
        <dbReference type="SAM" id="MobiDB-lite"/>
    </source>
</evidence>
<feature type="region of interest" description="Disordered" evidence="1">
    <location>
        <begin position="1"/>
        <end position="24"/>
    </location>
</feature>
<feature type="compositionally biased region" description="Basic and acidic residues" evidence="1">
    <location>
        <begin position="1"/>
        <end position="22"/>
    </location>
</feature>
<organism evidence="2 3">
    <name type="scientific">Sebaldella termitidis (strain ATCC 33386 / NCTC 11300)</name>
    <dbReference type="NCBI Taxonomy" id="526218"/>
    <lineage>
        <taxon>Bacteria</taxon>
        <taxon>Fusobacteriati</taxon>
        <taxon>Fusobacteriota</taxon>
        <taxon>Fusobacteriia</taxon>
        <taxon>Fusobacteriales</taxon>
        <taxon>Leptotrichiaceae</taxon>
        <taxon>Sebaldella</taxon>
    </lineage>
</organism>
<proteinExistence type="predicted"/>
<dbReference type="KEGG" id="str:Sterm_1957"/>
<dbReference type="EMBL" id="CP001739">
    <property type="protein sequence ID" value="ACZ08813.1"/>
    <property type="molecule type" value="Genomic_DNA"/>
</dbReference>
<evidence type="ECO:0000313" key="3">
    <source>
        <dbReference type="Proteomes" id="UP000000845"/>
    </source>
</evidence>
<dbReference type="Proteomes" id="UP000000845">
    <property type="component" value="Chromosome"/>
</dbReference>
<evidence type="ECO:0000313" key="2">
    <source>
        <dbReference type="EMBL" id="ACZ08813.1"/>
    </source>
</evidence>
<accession>D1AJC5</accession>
<sequence length="172" mass="19700">MSKEETKLYLDDEETGLSRETSHPNFTEHFSEEFYYDCVDDESPFGNDNGADTLYELEDLFKSGDYEGKILGLPKKIVSVVWDFHYLEPDNFSKKKLADLIEEDEFSLIATDQVIIAVALGEIKITGKIEPKLKELALKAMKRQKIVFELLGYEGSGTYDKIMSDLESFENK</sequence>
<dbReference type="eggNOG" id="COG4884">
    <property type="taxonomic scope" value="Bacteria"/>
</dbReference>
<reference evidence="3" key="1">
    <citation type="submission" date="2009-09" db="EMBL/GenBank/DDBJ databases">
        <title>The complete chromosome of Sebaldella termitidis ATCC 33386.</title>
        <authorList>
            <consortium name="US DOE Joint Genome Institute (JGI-PGF)"/>
            <person name="Lucas S."/>
            <person name="Copeland A."/>
            <person name="Lapidus A."/>
            <person name="Glavina del Rio T."/>
            <person name="Dalin E."/>
            <person name="Tice H."/>
            <person name="Bruce D."/>
            <person name="Goodwin L."/>
            <person name="Pitluck S."/>
            <person name="Kyrpides N."/>
            <person name="Mavromatis K."/>
            <person name="Ivanova N."/>
            <person name="Mikhailova N."/>
            <person name="Sims D."/>
            <person name="Meincke L."/>
            <person name="Brettin T."/>
            <person name="Detter J.C."/>
            <person name="Han C."/>
            <person name="Larimer F."/>
            <person name="Land M."/>
            <person name="Hauser L."/>
            <person name="Markowitz V."/>
            <person name="Cheng J.F."/>
            <person name="Hugenholtz P."/>
            <person name="Woyke T."/>
            <person name="Wu D."/>
            <person name="Eisen J.A."/>
        </authorList>
    </citation>
    <scope>NUCLEOTIDE SEQUENCE [LARGE SCALE GENOMIC DNA]</scope>
    <source>
        <strain evidence="3">ATCC 33386 / NCTC 11300</strain>
    </source>
</reference>
<name>D1AJC5_SEBTE</name>
<reference evidence="2 3" key="2">
    <citation type="journal article" date="2010" name="Stand. Genomic Sci.">
        <title>Complete genome sequence of Sebaldella termitidis type strain (NCTC 11300).</title>
        <authorList>
            <person name="Harmon-Smith M."/>
            <person name="Celia L."/>
            <person name="Chertkov O."/>
            <person name="Lapidus A."/>
            <person name="Copeland A."/>
            <person name="Glavina Del Rio T."/>
            <person name="Nolan M."/>
            <person name="Lucas S."/>
            <person name="Tice H."/>
            <person name="Cheng J.F."/>
            <person name="Han C."/>
            <person name="Detter J.C."/>
            <person name="Bruce D."/>
            <person name="Goodwin L."/>
            <person name="Pitluck S."/>
            <person name="Pati A."/>
            <person name="Liolios K."/>
            <person name="Ivanova N."/>
            <person name="Mavromatis K."/>
            <person name="Mikhailova N."/>
            <person name="Chen A."/>
            <person name="Palaniappan K."/>
            <person name="Land M."/>
            <person name="Hauser L."/>
            <person name="Chang Y.J."/>
            <person name="Jeffries C.D."/>
            <person name="Brettin T."/>
            <person name="Goker M."/>
            <person name="Beck B."/>
            <person name="Bristow J."/>
            <person name="Eisen J.A."/>
            <person name="Markowitz V."/>
            <person name="Hugenholtz P."/>
            <person name="Kyrpides N.C."/>
            <person name="Klenk H.P."/>
            <person name="Chen F."/>
        </authorList>
    </citation>
    <scope>NUCLEOTIDE SEQUENCE [LARGE SCALE GENOMIC DNA]</scope>
    <source>
        <strain evidence="3">ATCC 33386 / NCTC 11300</strain>
    </source>
</reference>
<protein>
    <submittedName>
        <fullName evidence="2">WGR domain-containing protein</fullName>
    </submittedName>
</protein>
<dbReference type="HOGENOM" id="CLU_095641_0_0_0"/>
<keyword evidence="3" id="KW-1185">Reference proteome</keyword>
<dbReference type="STRING" id="526218.Sterm_1957"/>